<dbReference type="InterPro" id="IPR029048">
    <property type="entry name" value="HSP70_C_sf"/>
</dbReference>
<organism evidence="3 4">
    <name type="scientific">Vitrella brassicaformis (strain CCMP3155)</name>
    <dbReference type="NCBI Taxonomy" id="1169540"/>
    <lineage>
        <taxon>Eukaryota</taxon>
        <taxon>Sar</taxon>
        <taxon>Alveolata</taxon>
        <taxon>Colpodellida</taxon>
        <taxon>Vitrellaceae</taxon>
        <taxon>Vitrella</taxon>
    </lineage>
</organism>
<feature type="compositionally biased region" description="Basic and acidic residues" evidence="1">
    <location>
        <begin position="406"/>
        <end position="420"/>
    </location>
</feature>
<evidence type="ECO:0000256" key="2">
    <source>
        <dbReference type="SAM" id="SignalP"/>
    </source>
</evidence>
<reference evidence="3 4" key="1">
    <citation type="submission" date="2014-11" db="EMBL/GenBank/DDBJ databases">
        <authorList>
            <person name="Zhu J."/>
            <person name="Qi W."/>
            <person name="Song R."/>
        </authorList>
    </citation>
    <scope>NUCLEOTIDE SEQUENCE [LARGE SCALE GENOMIC DNA]</scope>
</reference>
<dbReference type="PANTHER" id="PTHR33390:SF1">
    <property type="entry name" value="STRESS UP-REGULATED NOD 19 PROTEIN"/>
    <property type="match status" value="1"/>
</dbReference>
<evidence type="ECO:0000313" key="3">
    <source>
        <dbReference type="EMBL" id="CEM05782.1"/>
    </source>
</evidence>
<evidence type="ECO:0000256" key="1">
    <source>
        <dbReference type="SAM" id="MobiDB-lite"/>
    </source>
</evidence>
<dbReference type="SUPFAM" id="SSF100934">
    <property type="entry name" value="Heat shock protein 70kD (HSP70), C-terminal subdomain"/>
    <property type="match status" value="1"/>
</dbReference>
<dbReference type="InParanoid" id="A0A0G4F1K7"/>
<dbReference type="InterPro" id="IPR011692">
    <property type="entry name" value="Stress_up-reg_Nod19"/>
</dbReference>
<evidence type="ECO:0000313" key="4">
    <source>
        <dbReference type="Proteomes" id="UP000041254"/>
    </source>
</evidence>
<keyword evidence="2" id="KW-0732">Signal</keyword>
<dbReference type="AlphaFoldDB" id="A0A0G4F1K7"/>
<dbReference type="OrthoDB" id="1923469at2759"/>
<name>A0A0G4F1K7_VITBC</name>
<protein>
    <submittedName>
        <fullName evidence="3">Uncharacterized protein</fullName>
    </submittedName>
</protein>
<feature type="chain" id="PRO_5005188471" evidence="2">
    <location>
        <begin position="19"/>
        <end position="463"/>
    </location>
</feature>
<feature type="region of interest" description="Disordered" evidence="1">
    <location>
        <begin position="387"/>
        <end position="420"/>
    </location>
</feature>
<dbReference type="VEuPathDB" id="CryptoDB:Vbra_14320"/>
<dbReference type="Proteomes" id="UP000041254">
    <property type="component" value="Unassembled WGS sequence"/>
</dbReference>
<dbReference type="PhylomeDB" id="A0A0G4F1K7"/>
<dbReference type="Pfam" id="PF07712">
    <property type="entry name" value="SURNod19"/>
    <property type="match status" value="2"/>
</dbReference>
<dbReference type="PANTHER" id="PTHR33390">
    <property type="entry name" value="STRESS UP-REGULATED NOD 19 PROTEIN"/>
    <property type="match status" value="1"/>
</dbReference>
<dbReference type="EMBL" id="CDMY01000364">
    <property type="protein sequence ID" value="CEM05782.1"/>
    <property type="molecule type" value="Genomic_DNA"/>
</dbReference>
<proteinExistence type="predicted"/>
<dbReference type="Gene3D" id="1.20.1270.10">
    <property type="match status" value="1"/>
</dbReference>
<keyword evidence="4" id="KW-1185">Reference proteome</keyword>
<sequence length="463" mass="50355">MVFEGLSSLACLISVASAAFGDLSYGVPASRGRFSLSFSHHTTTEVPDSDERESTYVSTAFSLSPGDVLNTDPFDVPVEMPYNEPMAIRGLWGEIVDDRNVSVPLDEVYVHHWFLFYTTPDAGNELVGKLGTGAETRGTPIVSLTAPYAFTTTGKEKWWLNVHLLMLQNVTNVSACIQCLCPPDGRHGSFNCCPDGAHWHTTFDPFVTSDGTDAFDDPHQCANCNSDPDDVFGPPIQSGFLARPAPKYYRVKYTVRYAHVSPIVRPVRANMIIDAVGGRHEWNVFPAEGCLKPSASHLAVAIKERRLGDSGHDDIAERCVDTKTATVVVDEDFQLIGMRAHMHIGAIDAVLAGISSNSSDTDDGSGIDWRCDMRAIYGRTPHTAGDLRGDLPLSLPPSLTPPVTVRDGEQRMQKHPEEDAEEIKAKHKEIEEICNPIISAVYGAAGGAGGPTGEEDYKAHDEL</sequence>
<feature type="signal peptide" evidence="2">
    <location>
        <begin position="1"/>
        <end position="18"/>
    </location>
</feature>
<accession>A0A0G4F1K7</accession>
<gene>
    <name evidence="3" type="ORF">Vbra_14320</name>
</gene>